<keyword evidence="1 4" id="KW-0238">DNA-binding</keyword>
<dbReference type="SUPFAM" id="SSF89082">
    <property type="entry name" value="Antibiotic binding domain of TipA-like multidrug resistance regulators"/>
    <property type="match status" value="1"/>
</dbReference>
<dbReference type="InterPro" id="IPR012925">
    <property type="entry name" value="TipAS_dom"/>
</dbReference>
<feature type="coiled-coil region" evidence="2">
    <location>
        <begin position="89"/>
        <end position="116"/>
    </location>
</feature>
<evidence type="ECO:0000256" key="1">
    <source>
        <dbReference type="ARBA" id="ARBA00023125"/>
    </source>
</evidence>
<dbReference type="InterPro" id="IPR009061">
    <property type="entry name" value="DNA-bd_dom_put_sf"/>
</dbReference>
<dbReference type="EMBL" id="JAVDYE010000001">
    <property type="protein sequence ID" value="MDR7383199.1"/>
    <property type="molecule type" value="Genomic_DNA"/>
</dbReference>
<dbReference type="Pfam" id="PF13411">
    <property type="entry name" value="MerR_1"/>
    <property type="match status" value="1"/>
</dbReference>
<dbReference type="Gene3D" id="1.10.1660.10">
    <property type="match status" value="1"/>
</dbReference>
<feature type="domain" description="HTH merR-type" evidence="3">
    <location>
        <begin position="14"/>
        <end position="83"/>
    </location>
</feature>
<dbReference type="PANTHER" id="PTHR30204">
    <property type="entry name" value="REDOX-CYCLING DRUG-SENSING TRANSCRIPTIONAL ACTIVATOR SOXR"/>
    <property type="match status" value="1"/>
</dbReference>
<comment type="caution">
    <text evidence="4">The sequence shown here is derived from an EMBL/GenBank/DDBJ whole genome shotgun (WGS) entry which is preliminary data.</text>
</comment>
<proteinExistence type="predicted"/>
<evidence type="ECO:0000313" key="4">
    <source>
        <dbReference type="EMBL" id="MDR7383199.1"/>
    </source>
</evidence>
<dbReference type="PANTHER" id="PTHR30204:SF97">
    <property type="entry name" value="MERR FAMILY REGULATORY PROTEIN"/>
    <property type="match status" value="1"/>
</dbReference>
<dbReference type="GO" id="GO:0003677">
    <property type="term" value="F:DNA binding"/>
    <property type="evidence" value="ECO:0007669"/>
    <property type="project" value="UniProtKB-KW"/>
</dbReference>
<accession>A0ABU2CPE8</accession>
<dbReference type="Pfam" id="PF07739">
    <property type="entry name" value="TipAS"/>
    <property type="match status" value="1"/>
</dbReference>
<evidence type="ECO:0000256" key="2">
    <source>
        <dbReference type="SAM" id="Coils"/>
    </source>
</evidence>
<keyword evidence="5" id="KW-1185">Reference proteome</keyword>
<gene>
    <name evidence="4" type="ORF">J2S48_002714</name>
</gene>
<sequence length="272" mass="30192">MTHPGTADAVPPDGLTVGGAASVVGVTVRTLHHWDEVGLARPSQRTSGGHRLYDAADVARLHRVRLYRELGVPLADIGALLSAPTDDAEDSLRRQLDQVREHIRRLERSADALDRLIEARRSGILLSPEEQVEIFGERWDPSQQLQARDRWGDSEQWAQYAERAADRSPEDWRRIMADVEALHGDLATAVREGVRPGSERANALAERHRASMSTYFDCTRSMHACLARSFVDDPGFLTFYDDIEVGLAGWLRDIVDANALAHGVDPATATWT</sequence>
<dbReference type="PROSITE" id="PS50937">
    <property type="entry name" value="HTH_MERR_2"/>
    <property type="match status" value="1"/>
</dbReference>
<dbReference type="InterPro" id="IPR000551">
    <property type="entry name" value="MerR-type_HTH_dom"/>
</dbReference>
<evidence type="ECO:0000313" key="5">
    <source>
        <dbReference type="Proteomes" id="UP001183585"/>
    </source>
</evidence>
<evidence type="ECO:0000259" key="3">
    <source>
        <dbReference type="PROSITE" id="PS50937"/>
    </source>
</evidence>
<organism evidence="4 5">
    <name type="scientific">Promicromonospora iranensis</name>
    <dbReference type="NCBI Taxonomy" id="1105144"/>
    <lineage>
        <taxon>Bacteria</taxon>
        <taxon>Bacillati</taxon>
        <taxon>Actinomycetota</taxon>
        <taxon>Actinomycetes</taxon>
        <taxon>Micrococcales</taxon>
        <taxon>Promicromonosporaceae</taxon>
        <taxon>Promicromonospora</taxon>
    </lineage>
</organism>
<dbReference type="Gene3D" id="1.10.490.50">
    <property type="entry name" value="Antibiotic binding domain of TipA-like multidrug resistance regulators"/>
    <property type="match status" value="1"/>
</dbReference>
<dbReference type="SMART" id="SM00422">
    <property type="entry name" value="HTH_MERR"/>
    <property type="match status" value="1"/>
</dbReference>
<dbReference type="SUPFAM" id="SSF46955">
    <property type="entry name" value="Putative DNA-binding domain"/>
    <property type="match status" value="1"/>
</dbReference>
<protein>
    <submittedName>
        <fullName evidence="4">DNA-binding transcriptional MerR regulator</fullName>
    </submittedName>
</protein>
<reference evidence="4 5" key="1">
    <citation type="submission" date="2023-07" db="EMBL/GenBank/DDBJ databases">
        <title>Sequencing the genomes of 1000 actinobacteria strains.</title>
        <authorList>
            <person name="Klenk H.-P."/>
        </authorList>
    </citation>
    <scope>NUCLEOTIDE SEQUENCE [LARGE SCALE GENOMIC DNA]</scope>
    <source>
        <strain evidence="4 5">DSM 45554</strain>
    </source>
</reference>
<name>A0ABU2CPE8_9MICO</name>
<dbReference type="InterPro" id="IPR047057">
    <property type="entry name" value="MerR_fam"/>
</dbReference>
<dbReference type="CDD" id="cd01106">
    <property type="entry name" value="HTH_TipAL-Mta"/>
    <property type="match status" value="1"/>
</dbReference>
<dbReference type="Proteomes" id="UP001183585">
    <property type="component" value="Unassembled WGS sequence"/>
</dbReference>
<dbReference type="InterPro" id="IPR036244">
    <property type="entry name" value="TipA-like_antibiotic-bd"/>
</dbReference>
<dbReference type="PRINTS" id="PR00040">
    <property type="entry name" value="HTHMERR"/>
</dbReference>
<keyword evidence="2" id="KW-0175">Coiled coil</keyword>